<accession>A0ACB8EHN5</accession>
<dbReference type="EMBL" id="CM037616">
    <property type="protein sequence ID" value="KAH7991928.1"/>
    <property type="molecule type" value="Genomic_DNA"/>
</dbReference>
<reference evidence="1" key="1">
    <citation type="submission" date="2021-08" db="EMBL/GenBank/DDBJ databases">
        <title>The first chromosome-level gecko genome reveals the dynamic sex chromosomes of Neotropical dwarf geckos (Sphaerodactylidae: Sphaerodactylus).</title>
        <authorList>
            <person name="Pinto B.J."/>
            <person name="Keating S.E."/>
            <person name="Gamble T."/>
        </authorList>
    </citation>
    <scope>NUCLEOTIDE SEQUENCE</scope>
    <source>
        <strain evidence="1">TG3544</strain>
    </source>
</reference>
<dbReference type="Proteomes" id="UP000827872">
    <property type="component" value="Linkage Group LG03"/>
</dbReference>
<evidence type="ECO:0000313" key="1">
    <source>
        <dbReference type="EMBL" id="KAH7991928.1"/>
    </source>
</evidence>
<sequence length="128" mass="14781">MEGKRGQDLAKSLQKILWIVCSQGFYEAVLRVLAHKGDNDLGEEKLQEGLRELPEIYKLHQEMLGEMEEKVINWEEHQKVADVFLTRESRFGCHTAFIMQFDRNLALLDEARLKSSQLGAVIQEFECG</sequence>
<evidence type="ECO:0000313" key="2">
    <source>
        <dbReference type="Proteomes" id="UP000827872"/>
    </source>
</evidence>
<name>A0ACB8EHN5_9SAUR</name>
<keyword evidence="2" id="KW-1185">Reference proteome</keyword>
<proteinExistence type="predicted"/>
<organism evidence="1 2">
    <name type="scientific">Sphaerodactylus townsendi</name>
    <dbReference type="NCBI Taxonomy" id="933632"/>
    <lineage>
        <taxon>Eukaryota</taxon>
        <taxon>Metazoa</taxon>
        <taxon>Chordata</taxon>
        <taxon>Craniata</taxon>
        <taxon>Vertebrata</taxon>
        <taxon>Euteleostomi</taxon>
        <taxon>Lepidosauria</taxon>
        <taxon>Squamata</taxon>
        <taxon>Bifurcata</taxon>
        <taxon>Gekkota</taxon>
        <taxon>Sphaerodactylidae</taxon>
        <taxon>Sphaerodactylus</taxon>
    </lineage>
</organism>
<protein>
    <submittedName>
        <fullName evidence="1">Uncharacterized protein</fullName>
    </submittedName>
</protein>
<gene>
    <name evidence="1" type="ORF">K3G42_016847</name>
</gene>
<comment type="caution">
    <text evidence="1">The sequence shown here is derived from an EMBL/GenBank/DDBJ whole genome shotgun (WGS) entry which is preliminary data.</text>
</comment>